<dbReference type="PaxDb" id="67767-A0A0J7K9J7"/>
<dbReference type="PANTHER" id="PTHR11751:SF29">
    <property type="entry name" value="ALANINE TRANSAMINASE"/>
    <property type="match status" value="1"/>
</dbReference>
<dbReference type="AlphaFoldDB" id="A0A0J7K9J7"/>
<dbReference type="SUPFAM" id="SSF53383">
    <property type="entry name" value="PLP-dependent transferases"/>
    <property type="match status" value="1"/>
</dbReference>
<evidence type="ECO:0000313" key="10">
    <source>
        <dbReference type="EMBL" id="KMQ86906.1"/>
    </source>
</evidence>
<comment type="similarity">
    <text evidence="7">Belongs to the class-I pyridoxal-phosphate-dependent aminotransferase family. Alanine aminotransferase subfamily.</text>
</comment>
<dbReference type="InterPro" id="IPR015421">
    <property type="entry name" value="PyrdxlP-dep_Trfase_major"/>
</dbReference>
<dbReference type="OrthoDB" id="1732682at2759"/>
<keyword evidence="11" id="KW-1185">Reference proteome</keyword>
<dbReference type="Gene3D" id="3.40.640.10">
    <property type="entry name" value="Type I PLP-dependent aspartate aminotransferase-like (Major domain)"/>
    <property type="match status" value="1"/>
</dbReference>
<dbReference type="InterPro" id="IPR015422">
    <property type="entry name" value="PyrdxlP-dep_Trfase_small"/>
</dbReference>
<dbReference type="Proteomes" id="UP000036403">
    <property type="component" value="Unassembled WGS sequence"/>
</dbReference>
<gene>
    <name evidence="10" type="ORF">RF55_13985</name>
</gene>
<evidence type="ECO:0000313" key="11">
    <source>
        <dbReference type="Proteomes" id="UP000036403"/>
    </source>
</evidence>
<dbReference type="EMBL" id="LBMM01011306">
    <property type="protein sequence ID" value="KMQ86906.1"/>
    <property type="molecule type" value="Genomic_DNA"/>
</dbReference>
<evidence type="ECO:0000256" key="6">
    <source>
        <dbReference type="ARBA" id="ARBA00025708"/>
    </source>
</evidence>
<evidence type="ECO:0000256" key="7">
    <source>
        <dbReference type="ARBA" id="ARBA00025785"/>
    </source>
</evidence>
<proteinExistence type="inferred from homology"/>
<evidence type="ECO:0000256" key="9">
    <source>
        <dbReference type="ARBA" id="ARBA00047412"/>
    </source>
</evidence>
<name>A0A0J7K9J7_LASNI</name>
<dbReference type="Gene3D" id="3.90.1150.10">
    <property type="entry name" value="Aspartate Aminotransferase, domain 1"/>
    <property type="match status" value="1"/>
</dbReference>
<keyword evidence="3 10" id="KW-0032">Aminotransferase</keyword>
<dbReference type="InterPro" id="IPR015424">
    <property type="entry name" value="PyrdxlP-dep_Trfase"/>
</dbReference>
<sequence length="236" mass="25157">MSHARLRNAVVAGGWPTKTMTTTTMTARQGAGGALLARGVGMTDGGPVSSALLQQTITPCRGMAANAAAGPCGKVLTEDNVFVNLRKMEYAVRGPLLIRALELEKELLKGAKKPFKEVIKANVGDAHAMGQQPITFLRQVLTLTVSPNLLDDPCYPEDAKERARTVLNGCKGGSVGSYSESAGIEVIRKHVAHYIQQRDGGIPCDYRNIILSNGASDGIKVCADLKSCYFFPLLTP</sequence>
<dbReference type="InterPro" id="IPR045088">
    <property type="entry name" value="ALAT1/2-like"/>
</dbReference>
<organism evidence="10 11">
    <name type="scientific">Lasius niger</name>
    <name type="common">Black garden ant</name>
    <dbReference type="NCBI Taxonomy" id="67767"/>
    <lineage>
        <taxon>Eukaryota</taxon>
        <taxon>Metazoa</taxon>
        <taxon>Ecdysozoa</taxon>
        <taxon>Arthropoda</taxon>
        <taxon>Hexapoda</taxon>
        <taxon>Insecta</taxon>
        <taxon>Pterygota</taxon>
        <taxon>Neoptera</taxon>
        <taxon>Endopterygota</taxon>
        <taxon>Hymenoptera</taxon>
        <taxon>Apocrita</taxon>
        <taxon>Aculeata</taxon>
        <taxon>Formicoidea</taxon>
        <taxon>Formicidae</taxon>
        <taxon>Formicinae</taxon>
        <taxon>Lasius</taxon>
        <taxon>Lasius</taxon>
    </lineage>
</organism>
<keyword evidence="4 10" id="KW-0808">Transferase</keyword>
<dbReference type="STRING" id="67767.A0A0J7K9J7"/>
<dbReference type="Gene3D" id="1.10.287.1970">
    <property type="match status" value="1"/>
</dbReference>
<dbReference type="GO" id="GO:0004021">
    <property type="term" value="F:L-alanine:2-oxoglutarate aminotransferase activity"/>
    <property type="evidence" value="ECO:0007669"/>
    <property type="project" value="UniProtKB-EC"/>
</dbReference>
<comment type="catalytic activity">
    <reaction evidence="9">
        <text>L-alanine + 2-oxoglutarate = pyruvate + L-glutamate</text>
        <dbReference type="Rhea" id="RHEA:19453"/>
        <dbReference type="ChEBI" id="CHEBI:15361"/>
        <dbReference type="ChEBI" id="CHEBI:16810"/>
        <dbReference type="ChEBI" id="CHEBI:29985"/>
        <dbReference type="ChEBI" id="CHEBI:57972"/>
        <dbReference type="EC" id="2.6.1.2"/>
    </reaction>
</comment>
<dbReference type="FunFam" id="1.10.287.1970:FF:000001">
    <property type="entry name" value="Alanine aminotransferase 2"/>
    <property type="match status" value="1"/>
</dbReference>
<keyword evidence="5" id="KW-0663">Pyridoxal phosphate</keyword>
<dbReference type="PANTHER" id="PTHR11751">
    <property type="entry name" value="ALANINE AMINOTRANSFERASE"/>
    <property type="match status" value="1"/>
</dbReference>
<comment type="pathway">
    <text evidence="6">Amino-acid degradation; L-alanine degradation via transaminase pathway; pyruvate from L-alanine: step 1/1.</text>
</comment>
<dbReference type="EC" id="2.6.1.2" evidence="8"/>
<evidence type="ECO:0000256" key="1">
    <source>
        <dbReference type="ARBA" id="ARBA00001933"/>
    </source>
</evidence>
<reference evidence="10 11" key="1">
    <citation type="submission" date="2015-04" db="EMBL/GenBank/DDBJ databases">
        <title>Lasius niger genome sequencing.</title>
        <authorList>
            <person name="Konorov E.A."/>
            <person name="Nikitin M.A."/>
            <person name="Kirill M.V."/>
            <person name="Chang P."/>
        </authorList>
    </citation>
    <scope>NUCLEOTIDE SEQUENCE [LARGE SCALE GENOMIC DNA]</scope>
    <source>
        <tissue evidence="10">Whole</tissue>
    </source>
</reference>
<evidence type="ECO:0000256" key="2">
    <source>
        <dbReference type="ARBA" id="ARBA00011738"/>
    </source>
</evidence>
<accession>A0A0J7K9J7</accession>
<evidence type="ECO:0000256" key="5">
    <source>
        <dbReference type="ARBA" id="ARBA00022898"/>
    </source>
</evidence>
<comment type="caution">
    <text evidence="10">The sequence shown here is derived from an EMBL/GenBank/DDBJ whole genome shotgun (WGS) entry which is preliminary data.</text>
</comment>
<comment type="subunit">
    <text evidence="2">Homodimer.</text>
</comment>
<evidence type="ECO:0000256" key="3">
    <source>
        <dbReference type="ARBA" id="ARBA00022576"/>
    </source>
</evidence>
<comment type="cofactor">
    <cofactor evidence="1">
        <name>pyridoxal 5'-phosphate</name>
        <dbReference type="ChEBI" id="CHEBI:597326"/>
    </cofactor>
</comment>
<evidence type="ECO:0000256" key="4">
    <source>
        <dbReference type="ARBA" id="ARBA00022679"/>
    </source>
</evidence>
<evidence type="ECO:0000256" key="8">
    <source>
        <dbReference type="ARBA" id="ARBA00026106"/>
    </source>
</evidence>
<protein>
    <recommendedName>
        <fullName evidence="8">alanine transaminase</fullName>
        <ecNumber evidence="8">2.6.1.2</ecNumber>
    </recommendedName>
</protein>